<dbReference type="AlphaFoldDB" id="A0A8H5NPK6"/>
<dbReference type="EMBL" id="JAAOAR010000746">
    <property type="protein sequence ID" value="KAF5574281.1"/>
    <property type="molecule type" value="Genomic_DNA"/>
</dbReference>
<reference evidence="4 5" key="1">
    <citation type="submission" date="2020-05" db="EMBL/GenBank/DDBJ databases">
        <title>Identification and distribution of gene clusters putatively required for synthesis of sphingolipid metabolism inhibitors in phylogenetically diverse species of the filamentous fungus Fusarium.</title>
        <authorList>
            <person name="Kim H.-S."/>
            <person name="Busman M."/>
            <person name="Brown D.W."/>
            <person name="Divon H."/>
            <person name="Uhlig S."/>
            <person name="Proctor R.H."/>
        </authorList>
    </citation>
    <scope>NUCLEOTIDE SEQUENCE [LARGE SCALE GENOMIC DNA]</scope>
    <source>
        <strain evidence="4 5">NRRL 25211</strain>
    </source>
</reference>
<evidence type="ECO:0000259" key="3">
    <source>
        <dbReference type="PROSITE" id="PS50048"/>
    </source>
</evidence>
<feature type="region of interest" description="Disordered" evidence="2">
    <location>
        <begin position="53"/>
        <end position="84"/>
    </location>
</feature>
<dbReference type="PANTHER" id="PTHR38791">
    <property type="entry name" value="ZN(II)2CYS6 TRANSCRIPTION FACTOR (EUROFUNG)-RELATED-RELATED"/>
    <property type="match status" value="1"/>
</dbReference>
<organism evidence="4 5">
    <name type="scientific">Fusarium pseudoanthophilum</name>
    <dbReference type="NCBI Taxonomy" id="48495"/>
    <lineage>
        <taxon>Eukaryota</taxon>
        <taxon>Fungi</taxon>
        <taxon>Dikarya</taxon>
        <taxon>Ascomycota</taxon>
        <taxon>Pezizomycotina</taxon>
        <taxon>Sordariomycetes</taxon>
        <taxon>Hypocreomycetidae</taxon>
        <taxon>Hypocreales</taxon>
        <taxon>Nectriaceae</taxon>
        <taxon>Fusarium</taxon>
        <taxon>Fusarium fujikuroi species complex</taxon>
    </lineage>
</organism>
<evidence type="ECO:0000313" key="4">
    <source>
        <dbReference type="EMBL" id="KAF5574281.1"/>
    </source>
</evidence>
<feature type="compositionally biased region" description="Low complexity" evidence="2">
    <location>
        <begin position="54"/>
        <end position="63"/>
    </location>
</feature>
<dbReference type="InterPro" id="IPR001138">
    <property type="entry name" value="Zn2Cys6_DnaBD"/>
</dbReference>
<gene>
    <name evidence="4" type="ORF">FPANT_11850</name>
</gene>
<evidence type="ECO:0000256" key="2">
    <source>
        <dbReference type="SAM" id="MobiDB-lite"/>
    </source>
</evidence>
<sequence>MVFPGHFSTGCIRCRQRKIKCDEAKPTCRRCDVYGLPCPGYTDQFPFRQPLKGSSFKSSKAASPDLSRSKSSKSPQHAKTNGNDNGRAWELARLVHSQKTRLVRFPIIDLCDDDRASLSYFIHRFVARNRADSYPSNMTCLPSILTHDGHGLLEVTTLSVAQMAAYNQLGCDRLRVQSYRNYGRAIGMLQDTISSGQGVTDDKVLAAVLLLCTFKDISGEGFGDPSEHVSGLYSLLEMRGLEQLATGRGFELYVLSLLRLHVYSFLHDDDTYSDPGGMEHFLGLFDPLMRAMSLTTEMLHLRHALVRSTRGIQQLIDTLSPCTQRCHEDAVDAQLLEECFQVLYKFDDWDEGAPVYWRNTFEGRTVPIALGKVATGSHCYDPETACTIILIRLSRLILLISVLEYLEARVRQDARREGAVGSGLADYLPALEHDVRITIDDMLSCVPYALDEVDTSGQPVPTPNDGAGALIILQPLKIITSCQRATSQQLLVCESFLGRMNRAIGIKSAAVLKEEASLPLNATEIRSLVI</sequence>
<dbReference type="GO" id="GO:0008270">
    <property type="term" value="F:zinc ion binding"/>
    <property type="evidence" value="ECO:0007669"/>
    <property type="project" value="InterPro"/>
</dbReference>
<keyword evidence="5" id="KW-1185">Reference proteome</keyword>
<keyword evidence="1" id="KW-0539">Nucleus</keyword>
<feature type="compositionally biased region" description="Polar residues" evidence="2">
    <location>
        <begin position="75"/>
        <end position="84"/>
    </location>
</feature>
<dbReference type="Proteomes" id="UP000544095">
    <property type="component" value="Unassembled WGS sequence"/>
</dbReference>
<feature type="domain" description="Zn(2)-C6 fungal-type" evidence="3">
    <location>
        <begin position="10"/>
        <end position="38"/>
    </location>
</feature>
<proteinExistence type="predicted"/>
<evidence type="ECO:0000256" key="1">
    <source>
        <dbReference type="ARBA" id="ARBA00023242"/>
    </source>
</evidence>
<protein>
    <submittedName>
        <fullName evidence="4">C6 transcription</fullName>
    </submittedName>
</protein>
<accession>A0A8H5NPK6</accession>
<dbReference type="PROSITE" id="PS00463">
    <property type="entry name" value="ZN2_CY6_FUNGAL_1"/>
    <property type="match status" value="1"/>
</dbReference>
<dbReference type="Gene3D" id="4.10.240.10">
    <property type="entry name" value="Zn(2)-C6 fungal-type DNA-binding domain"/>
    <property type="match status" value="1"/>
</dbReference>
<evidence type="ECO:0000313" key="5">
    <source>
        <dbReference type="Proteomes" id="UP000544095"/>
    </source>
</evidence>
<dbReference type="InterPro" id="IPR053175">
    <property type="entry name" value="DHMBA_Reg_Transcription_Factor"/>
</dbReference>
<dbReference type="PROSITE" id="PS50048">
    <property type="entry name" value="ZN2_CY6_FUNGAL_2"/>
    <property type="match status" value="1"/>
</dbReference>
<dbReference type="PANTHER" id="PTHR38791:SF12">
    <property type="entry name" value="TRANSCRIPTION FACTOR DOMAIN-CONTAINING PROTEIN-RELATED"/>
    <property type="match status" value="1"/>
</dbReference>
<dbReference type="SUPFAM" id="SSF57701">
    <property type="entry name" value="Zn2/Cys6 DNA-binding domain"/>
    <property type="match status" value="1"/>
</dbReference>
<name>A0A8H5NPK6_9HYPO</name>
<dbReference type="CDD" id="cd00067">
    <property type="entry name" value="GAL4"/>
    <property type="match status" value="1"/>
</dbReference>
<dbReference type="SMART" id="SM00066">
    <property type="entry name" value="GAL4"/>
    <property type="match status" value="1"/>
</dbReference>
<dbReference type="InterPro" id="IPR021858">
    <property type="entry name" value="Fun_TF"/>
</dbReference>
<dbReference type="Pfam" id="PF11951">
    <property type="entry name" value="Fungal_trans_2"/>
    <property type="match status" value="1"/>
</dbReference>
<dbReference type="Pfam" id="PF00172">
    <property type="entry name" value="Zn_clus"/>
    <property type="match status" value="1"/>
</dbReference>
<dbReference type="GO" id="GO:0000981">
    <property type="term" value="F:DNA-binding transcription factor activity, RNA polymerase II-specific"/>
    <property type="evidence" value="ECO:0007669"/>
    <property type="project" value="InterPro"/>
</dbReference>
<comment type="caution">
    <text evidence="4">The sequence shown here is derived from an EMBL/GenBank/DDBJ whole genome shotgun (WGS) entry which is preliminary data.</text>
</comment>
<dbReference type="InterPro" id="IPR036864">
    <property type="entry name" value="Zn2-C6_fun-type_DNA-bd_sf"/>
</dbReference>